<keyword evidence="10" id="KW-0067">ATP-binding</keyword>
<evidence type="ECO:0000259" key="17">
    <source>
        <dbReference type="PROSITE" id="PS50893"/>
    </source>
</evidence>
<comment type="caution">
    <text evidence="18">The sequence shown here is derived from an EMBL/GenBank/DDBJ whole genome shotgun (WGS) entry which is preliminary data.</text>
</comment>
<dbReference type="GO" id="GO:0008270">
    <property type="term" value="F:zinc ion binding"/>
    <property type="evidence" value="ECO:0007669"/>
    <property type="project" value="UniProtKB-KW"/>
</dbReference>
<dbReference type="GO" id="GO:0016887">
    <property type="term" value="F:ATP hydrolysis activity"/>
    <property type="evidence" value="ECO:0007669"/>
    <property type="project" value="InterPro"/>
</dbReference>
<keyword evidence="4" id="KW-0677">Repeat</keyword>
<evidence type="ECO:0000256" key="12">
    <source>
        <dbReference type="ARBA" id="ARBA00023125"/>
    </source>
</evidence>
<dbReference type="Proteomes" id="UP000237819">
    <property type="component" value="Unassembled WGS sequence"/>
</dbReference>
<dbReference type="PROSITE" id="PS50893">
    <property type="entry name" value="ABC_TRANSPORTER_2"/>
    <property type="match status" value="1"/>
</dbReference>
<dbReference type="OrthoDB" id="9809851at2"/>
<keyword evidence="5" id="KW-0547">Nucleotide-binding</keyword>
<evidence type="ECO:0000256" key="15">
    <source>
        <dbReference type="ARBA" id="ARBA00039316"/>
    </source>
</evidence>
<accession>A0A2S8GMP0</accession>
<evidence type="ECO:0000256" key="9">
    <source>
        <dbReference type="ARBA" id="ARBA00022833"/>
    </source>
</evidence>
<dbReference type="InterPro" id="IPR003439">
    <property type="entry name" value="ABC_transporter-like_ATP-bd"/>
</dbReference>
<dbReference type="Gene3D" id="1.10.8.280">
    <property type="entry name" value="ABC transporter ATPase domain-like"/>
    <property type="match status" value="1"/>
</dbReference>
<sequence length="950" mass="104722">MTAIDPAQESTCIRVRGARVHNLKNVDIDLPRDQLIVITGPSGSGKSSLALDTLYAEGQRQYVESLSVYARQFLDQMERPDVDLIVGLQPTICIDQRTGSQNPRSTVATITEIYDYLRLLMARLGQPHCWKCGQPITQQTAEQIQDRMLDLPEETKLMVMAPMVQGRKGAHKEVFDRIRREGLLRVRVDDEVYQIDEVPELNPKKNHTIEAIVDRIIIREGLRARMSDSVGMALKLGDGRLLSCHLDTDLVDEEHPKGTWIDQIFNTELACVDCNLSFIDIEPRTFSFNSPYGTCPKCEGLGICEEFDPDLVIPDKELSLDDGAIAPWRGVTAASLTKLTKGLDTFLSKQKLDRTTKLSEWTDQQREKLLSGEDKFQGVLIALEKEYVTTTRKKRLEQLGKFRGKLPCPACHGARLRPEALAVRVAGSNIHEIVRLSINDARAFFDDLEFDETESLIATPIVREISKRLVFLEKVGAEYLTLDRAADTLSGGELQRVRLATGIGSGLVGICYILDEPSIGLHSRDNHRLIEALVDLRDHGNTVIVVEHDEAIMRVADRLVDVGPGAGHHGGQIIAEGTPEVVSGVEASITGQYLSGRTKIEVPETRRKVAKTRMISVEGATTNNLKDVAVQIPLGAFVCVTGVSGSGKSSLVNETVTPGLLRRLGQPSQRPGPFTSLRGTSQVDKVIPIDQSPIGRTPRSNPATYTGVFDEIRKVYAGTRQAKQYGYKASRFSFNVKGGRCEECQGQGLRKIEMNFLPDLFVECPMCHGKRFNRQTLRVKYKDLSIADVLNLPIEEAADFFENVPTIHRVLSSLCDVGLGYLSLGQPSTTLSGGEAQRIKLATELARTETGSTLYVLDEPTTGLHFEDIRRLLSVLSRLVDKGNTVLVIEHNMDVIKCADWLIDLGPEGGSGGGRIIATGTPEQVAEVAESYTGQYLKPLLAPSPLEGEG</sequence>
<reference evidence="18 19" key="1">
    <citation type="submission" date="2018-02" db="EMBL/GenBank/DDBJ databases">
        <title>Comparative genomes isolates from brazilian mangrove.</title>
        <authorList>
            <person name="Araujo J.E."/>
            <person name="Taketani R.G."/>
            <person name="Silva M.C.P."/>
            <person name="Loureco M.V."/>
            <person name="Andreote F.D."/>
        </authorList>
    </citation>
    <scope>NUCLEOTIDE SEQUENCE [LARGE SCALE GENOMIC DNA]</scope>
    <source>
        <strain evidence="18 19">Nap-Phe MGV</strain>
    </source>
</reference>
<evidence type="ECO:0000313" key="18">
    <source>
        <dbReference type="EMBL" id="PQO45689.1"/>
    </source>
</evidence>
<dbReference type="GO" id="GO:0009380">
    <property type="term" value="C:excinuclease repair complex"/>
    <property type="evidence" value="ECO:0007669"/>
    <property type="project" value="InterPro"/>
</dbReference>
<keyword evidence="11" id="KW-0267">Excision nuclease</keyword>
<evidence type="ECO:0000256" key="13">
    <source>
        <dbReference type="ARBA" id="ARBA00023204"/>
    </source>
</evidence>
<dbReference type="Pfam" id="PF17760">
    <property type="entry name" value="UvrA_inter"/>
    <property type="match status" value="1"/>
</dbReference>
<dbReference type="SUPFAM" id="SSF52540">
    <property type="entry name" value="P-loop containing nucleoside triphosphate hydrolases"/>
    <property type="match status" value="2"/>
</dbReference>
<evidence type="ECO:0000256" key="14">
    <source>
        <dbReference type="ARBA" id="ARBA00038000"/>
    </source>
</evidence>
<dbReference type="InterPro" id="IPR027417">
    <property type="entry name" value="P-loop_NTPase"/>
</dbReference>
<dbReference type="GO" id="GO:0005524">
    <property type="term" value="F:ATP binding"/>
    <property type="evidence" value="ECO:0007669"/>
    <property type="project" value="UniProtKB-KW"/>
</dbReference>
<dbReference type="GO" id="GO:0006289">
    <property type="term" value="P:nucleotide-excision repair"/>
    <property type="evidence" value="ECO:0007669"/>
    <property type="project" value="InterPro"/>
</dbReference>
<dbReference type="PANTHER" id="PTHR43152">
    <property type="entry name" value="UVRABC SYSTEM PROTEIN A"/>
    <property type="match status" value="1"/>
</dbReference>
<keyword evidence="8" id="KW-0863">Zinc-finger</keyword>
<dbReference type="EMBL" id="PUHZ01000014">
    <property type="protein sequence ID" value="PQO45689.1"/>
    <property type="molecule type" value="Genomic_DNA"/>
</dbReference>
<dbReference type="Gene3D" id="1.20.1580.10">
    <property type="entry name" value="ABC transporter ATPase like domain"/>
    <property type="match status" value="3"/>
</dbReference>
<dbReference type="InterPro" id="IPR041552">
    <property type="entry name" value="UvrA_DNA-bd"/>
</dbReference>
<dbReference type="Pfam" id="PF17755">
    <property type="entry name" value="UvrA_DNA-bind"/>
    <property type="match status" value="1"/>
</dbReference>
<keyword evidence="7" id="KW-0228">DNA excision</keyword>
<evidence type="ECO:0000256" key="4">
    <source>
        <dbReference type="ARBA" id="ARBA00022737"/>
    </source>
</evidence>
<keyword evidence="6" id="KW-0227">DNA damage</keyword>
<dbReference type="GO" id="GO:0003677">
    <property type="term" value="F:DNA binding"/>
    <property type="evidence" value="ECO:0007669"/>
    <property type="project" value="UniProtKB-KW"/>
</dbReference>
<dbReference type="InterPro" id="IPR003593">
    <property type="entry name" value="AAA+_ATPase"/>
</dbReference>
<feature type="domain" description="ABC transporter" evidence="17">
    <location>
        <begin position="610"/>
        <end position="938"/>
    </location>
</feature>
<dbReference type="GO" id="GO:0005737">
    <property type="term" value="C:cytoplasm"/>
    <property type="evidence" value="ECO:0007669"/>
    <property type="project" value="UniProtKB-SubCell"/>
</dbReference>
<comment type="subcellular location">
    <subcellularLocation>
        <location evidence="1">Cytoplasm</location>
    </subcellularLocation>
</comment>
<evidence type="ECO:0000256" key="16">
    <source>
        <dbReference type="ARBA" id="ARBA00042156"/>
    </source>
</evidence>
<keyword evidence="13" id="KW-0234">DNA repair</keyword>
<evidence type="ECO:0000256" key="3">
    <source>
        <dbReference type="ARBA" id="ARBA00022723"/>
    </source>
</evidence>
<evidence type="ECO:0000256" key="1">
    <source>
        <dbReference type="ARBA" id="ARBA00004496"/>
    </source>
</evidence>
<evidence type="ECO:0000313" key="19">
    <source>
        <dbReference type="Proteomes" id="UP000237819"/>
    </source>
</evidence>
<organism evidence="18 19">
    <name type="scientific">Blastopirellula marina</name>
    <dbReference type="NCBI Taxonomy" id="124"/>
    <lineage>
        <taxon>Bacteria</taxon>
        <taxon>Pseudomonadati</taxon>
        <taxon>Planctomycetota</taxon>
        <taxon>Planctomycetia</taxon>
        <taxon>Pirellulales</taxon>
        <taxon>Pirellulaceae</taxon>
        <taxon>Blastopirellula</taxon>
    </lineage>
</organism>
<evidence type="ECO:0000256" key="10">
    <source>
        <dbReference type="ARBA" id="ARBA00022840"/>
    </source>
</evidence>
<dbReference type="InterPro" id="IPR004602">
    <property type="entry name" value="UvrA"/>
</dbReference>
<protein>
    <recommendedName>
        <fullName evidence="15">UvrABC system protein A</fullName>
    </recommendedName>
    <alternativeName>
        <fullName evidence="16">Excinuclease ABC subunit A</fullName>
    </alternativeName>
</protein>
<dbReference type="NCBIfam" id="NF001503">
    <property type="entry name" value="PRK00349.1"/>
    <property type="match status" value="1"/>
</dbReference>
<comment type="similarity">
    <text evidence="14">Belongs to the ABC transporter superfamily. UvrA family.</text>
</comment>
<evidence type="ECO:0000256" key="11">
    <source>
        <dbReference type="ARBA" id="ARBA00022881"/>
    </source>
</evidence>
<dbReference type="NCBIfam" id="TIGR00630">
    <property type="entry name" value="uvra"/>
    <property type="match status" value="1"/>
</dbReference>
<dbReference type="Gene3D" id="3.40.50.300">
    <property type="entry name" value="P-loop containing nucleotide triphosphate hydrolases"/>
    <property type="match status" value="3"/>
</dbReference>
<evidence type="ECO:0000256" key="2">
    <source>
        <dbReference type="ARBA" id="ARBA00022490"/>
    </source>
</evidence>
<dbReference type="PROSITE" id="PS00211">
    <property type="entry name" value="ABC_TRANSPORTER_1"/>
    <property type="match status" value="2"/>
</dbReference>
<proteinExistence type="inferred from homology"/>
<evidence type="ECO:0000256" key="8">
    <source>
        <dbReference type="ARBA" id="ARBA00022771"/>
    </source>
</evidence>
<evidence type="ECO:0000256" key="7">
    <source>
        <dbReference type="ARBA" id="ARBA00022769"/>
    </source>
</evidence>
<evidence type="ECO:0000256" key="6">
    <source>
        <dbReference type="ARBA" id="ARBA00022763"/>
    </source>
</evidence>
<evidence type="ECO:0000256" key="5">
    <source>
        <dbReference type="ARBA" id="ARBA00022741"/>
    </source>
</evidence>
<dbReference type="AlphaFoldDB" id="A0A2S8GMP0"/>
<keyword evidence="12" id="KW-0238">DNA-binding</keyword>
<keyword evidence="2" id="KW-0963">Cytoplasm</keyword>
<keyword evidence="9" id="KW-0862">Zinc</keyword>
<gene>
    <name evidence="18" type="primary">uvrA</name>
    <name evidence="18" type="ORF">C5Y93_14590</name>
</gene>
<dbReference type="SMART" id="SM00382">
    <property type="entry name" value="AAA"/>
    <property type="match status" value="2"/>
</dbReference>
<dbReference type="CDD" id="cd03271">
    <property type="entry name" value="ABC_UvrA_II"/>
    <property type="match status" value="1"/>
</dbReference>
<name>A0A2S8GMP0_9BACT</name>
<dbReference type="PANTHER" id="PTHR43152:SF3">
    <property type="entry name" value="UVRABC SYSTEM PROTEIN A"/>
    <property type="match status" value="1"/>
</dbReference>
<dbReference type="GO" id="GO:0004518">
    <property type="term" value="F:nuclease activity"/>
    <property type="evidence" value="ECO:0007669"/>
    <property type="project" value="UniProtKB-KW"/>
</dbReference>
<keyword evidence="3" id="KW-0479">Metal-binding</keyword>
<dbReference type="Gene3D" id="3.30.190.20">
    <property type="match status" value="1"/>
</dbReference>
<dbReference type="InterPro" id="IPR041102">
    <property type="entry name" value="UvrA_inter"/>
</dbReference>
<dbReference type="InterPro" id="IPR017871">
    <property type="entry name" value="ABC_transporter-like_CS"/>
</dbReference>